<sequence length="464" mass="51499">MPKWTVEEIAKATSGTVHHAKGQETVGGVSFDTRKIKGGNLFVPLIAERNGHEFIQSAIEKGAVAAFWSEPLEEAPKNIAIIQVKDTLIAFQAFANYYLNKINPKVIGVTGSNGKTTTKDMVAAIVSAKYKTHKTVGNFNNEIGLPLTILEMDEATEAIVLEMGMSGKGEIQELSHIAQPDIAVITMIGESHIEFLGSREAIAEAKLEIIEGMQEGTLVYSGEEPLLKERVEKPETNRFLSKKRTFGRSAESELYPIKVEAKLKETHFTTNRTPELTCILPIPGIYNVQNALAALLVGEELGIEVPEAYEQLSHFELTKNRLEWKPGWNGSTLLNDAYNASPSSMKAVLRYFQDITVPKRKVVVLGDVLELGDQSKDMHRSIREAIDPEKLDQLVLYGEEMTVLYDELKPAMTEKSLRHFKGEKEPLIAFLKDFLQPKDTVLLKSSFSTGLLEVVSKLSQGEKE</sequence>
<gene>
    <name evidence="10" type="primary">murF</name>
    <name evidence="14" type="ORF">GCM10008932_14540</name>
</gene>
<comment type="function">
    <text evidence="10 11">Involved in cell wall formation. Catalyzes the final step in the synthesis of UDP-N-acetylmuramoyl-pentapeptide, the precursor of murein.</text>
</comment>
<name>A0ABP3H6K4_9LACT</name>
<dbReference type="Pfam" id="PF02875">
    <property type="entry name" value="Mur_ligase_C"/>
    <property type="match status" value="1"/>
</dbReference>
<evidence type="ECO:0000256" key="9">
    <source>
        <dbReference type="ARBA" id="ARBA00023316"/>
    </source>
</evidence>
<dbReference type="InterPro" id="IPR004101">
    <property type="entry name" value="Mur_ligase_C"/>
</dbReference>
<protein>
    <recommendedName>
        <fullName evidence="10 11">UDP-N-acetylmuramoyl-tripeptide--D-alanyl-D-alanine ligase</fullName>
        <ecNumber evidence="10 11">6.3.2.10</ecNumber>
    </recommendedName>
    <alternativeName>
        <fullName evidence="10">D-alanyl-D-alanine-adding enzyme</fullName>
    </alternativeName>
</protein>
<evidence type="ECO:0000256" key="10">
    <source>
        <dbReference type="HAMAP-Rule" id="MF_02019"/>
    </source>
</evidence>
<dbReference type="PANTHER" id="PTHR43024:SF1">
    <property type="entry name" value="UDP-N-ACETYLMURAMOYL-TRIPEPTIDE--D-ALANYL-D-ALANINE LIGASE"/>
    <property type="match status" value="1"/>
</dbReference>
<evidence type="ECO:0000256" key="8">
    <source>
        <dbReference type="ARBA" id="ARBA00023306"/>
    </source>
</evidence>
<keyword evidence="8 10" id="KW-0131">Cell cycle</keyword>
<comment type="caution">
    <text evidence="14">The sequence shown here is derived from an EMBL/GenBank/DDBJ whole genome shotgun (WGS) entry which is preliminary data.</text>
</comment>
<dbReference type="EC" id="6.3.2.10" evidence="10 11"/>
<dbReference type="InterPro" id="IPR013221">
    <property type="entry name" value="Mur_ligase_cen"/>
</dbReference>
<dbReference type="SUPFAM" id="SSF53623">
    <property type="entry name" value="MurD-like peptide ligases, catalytic domain"/>
    <property type="match status" value="1"/>
</dbReference>
<dbReference type="HAMAP" id="MF_02019">
    <property type="entry name" value="MurF"/>
    <property type="match status" value="1"/>
</dbReference>
<dbReference type="NCBIfam" id="TIGR01143">
    <property type="entry name" value="murF"/>
    <property type="match status" value="1"/>
</dbReference>
<dbReference type="EMBL" id="BAAACW010000094">
    <property type="protein sequence ID" value="GAA0363194.1"/>
    <property type="molecule type" value="Genomic_DNA"/>
</dbReference>
<dbReference type="GO" id="GO:0016874">
    <property type="term" value="F:ligase activity"/>
    <property type="evidence" value="ECO:0007669"/>
    <property type="project" value="UniProtKB-KW"/>
</dbReference>
<dbReference type="SUPFAM" id="SSF63418">
    <property type="entry name" value="MurE/MurF N-terminal domain"/>
    <property type="match status" value="1"/>
</dbReference>
<dbReference type="Gene3D" id="3.40.1390.10">
    <property type="entry name" value="MurE/MurF, N-terminal domain"/>
    <property type="match status" value="1"/>
</dbReference>
<dbReference type="Proteomes" id="UP001501166">
    <property type="component" value="Unassembled WGS sequence"/>
</dbReference>
<proteinExistence type="inferred from homology"/>
<keyword evidence="7 10" id="KW-0573">Peptidoglycan synthesis</keyword>
<dbReference type="Gene3D" id="3.40.1190.10">
    <property type="entry name" value="Mur-like, catalytic domain"/>
    <property type="match status" value="1"/>
</dbReference>
<dbReference type="InterPro" id="IPR036615">
    <property type="entry name" value="Mur_ligase_C_dom_sf"/>
</dbReference>
<comment type="catalytic activity">
    <reaction evidence="11">
        <text>D-alanyl-D-alanine + UDP-N-acetyl-alpha-D-muramoyl-L-alanyl-gamma-D-glutamyl-meso-2,6-diaminopimelate + ATP = UDP-N-acetyl-alpha-D-muramoyl-L-alanyl-gamma-D-glutamyl-meso-2,6-diaminopimeloyl-D-alanyl-D-alanine + ADP + phosphate + H(+)</text>
        <dbReference type="Rhea" id="RHEA:28374"/>
        <dbReference type="ChEBI" id="CHEBI:15378"/>
        <dbReference type="ChEBI" id="CHEBI:30616"/>
        <dbReference type="ChEBI" id="CHEBI:43474"/>
        <dbReference type="ChEBI" id="CHEBI:57822"/>
        <dbReference type="ChEBI" id="CHEBI:61386"/>
        <dbReference type="ChEBI" id="CHEBI:83905"/>
        <dbReference type="ChEBI" id="CHEBI:456216"/>
        <dbReference type="EC" id="6.3.2.10"/>
    </reaction>
</comment>
<evidence type="ECO:0000256" key="11">
    <source>
        <dbReference type="RuleBase" id="RU004136"/>
    </source>
</evidence>
<dbReference type="PANTHER" id="PTHR43024">
    <property type="entry name" value="UDP-N-ACETYLMURAMOYL-TRIPEPTIDE--D-ALANYL-D-ALANINE LIGASE"/>
    <property type="match status" value="1"/>
</dbReference>
<evidence type="ECO:0000259" key="13">
    <source>
        <dbReference type="Pfam" id="PF08245"/>
    </source>
</evidence>
<evidence type="ECO:0000259" key="12">
    <source>
        <dbReference type="Pfam" id="PF02875"/>
    </source>
</evidence>
<dbReference type="Gene3D" id="3.90.190.20">
    <property type="entry name" value="Mur ligase, C-terminal domain"/>
    <property type="match status" value="1"/>
</dbReference>
<evidence type="ECO:0000256" key="3">
    <source>
        <dbReference type="ARBA" id="ARBA00022618"/>
    </source>
</evidence>
<dbReference type="RefSeq" id="WP_343755200.1">
    <property type="nucleotide sequence ID" value="NZ_BAAACW010000094.1"/>
</dbReference>
<accession>A0ABP3H6K4</accession>
<comment type="catalytic activity">
    <reaction evidence="10">
        <text>UDP-N-acetyl-alpha-D-muramoyl-L-alanyl-gamma-D-glutamyl-L-lysine + D-alanyl-D-alanine + ATP = UDP-N-acetyl-alpha-D-muramoyl-L-alanyl-gamma-D-glutamyl-L-lysyl-D-alanyl-D-alanine + ADP + phosphate + H(+)</text>
        <dbReference type="Rhea" id="RHEA:16085"/>
        <dbReference type="ChEBI" id="CHEBI:15378"/>
        <dbReference type="ChEBI" id="CHEBI:30616"/>
        <dbReference type="ChEBI" id="CHEBI:43474"/>
        <dbReference type="ChEBI" id="CHEBI:57822"/>
        <dbReference type="ChEBI" id="CHEBI:70758"/>
        <dbReference type="ChEBI" id="CHEBI:83903"/>
        <dbReference type="ChEBI" id="CHEBI:456216"/>
        <dbReference type="EC" id="6.3.2.10"/>
    </reaction>
</comment>
<comment type="similarity">
    <text evidence="10">Belongs to the MurCDEF family. MurF subfamily.</text>
</comment>
<keyword evidence="5 10" id="KW-0067">ATP-binding</keyword>
<keyword evidence="6 10" id="KW-0133">Cell shape</keyword>
<feature type="binding site" evidence="10">
    <location>
        <begin position="111"/>
        <end position="117"/>
    </location>
    <ligand>
        <name>ATP</name>
        <dbReference type="ChEBI" id="CHEBI:30616"/>
    </ligand>
</feature>
<organism evidence="14 15">
    <name type="scientific">Alkalibacterium iburiense</name>
    <dbReference type="NCBI Taxonomy" id="290589"/>
    <lineage>
        <taxon>Bacteria</taxon>
        <taxon>Bacillati</taxon>
        <taxon>Bacillota</taxon>
        <taxon>Bacilli</taxon>
        <taxon>Lactobacillales</taxon>
        <taxon>Carnobacteriaceae</taxon>
        <taxon>Alkalibacterium</taxon>
    </lineage>
</organism>
<comment type="subcellular location">
    <subcellularLocation>
        <location evidence="10 11">Cytoplasm</location>
    </subcellularLocation>
</comment>
<dbReference type="Pfam" id="PF08245">
    <property type="entry name" value="Mur_ligase_M"/>
    <property type="match status" value="1"/>
</dbReference>
<feature type="domain" description="Mur ligase C-terminal" evidence="12">
    <location>
        <begin position="321"/>
        <end position="447"/>
    </location>
</feature>
<dbReference type="SUPFAM" id="SSF53244">
    <property type="entry name" value="MurD-like peptide ligases, peptide-binding domain"/>
    <property type="match status" value="1"/>
</dbReference>
<dbReference type="InterPro" id="IPR035911">
    <property type="entry name" value="MurE/MurF_N"/>
</dbReference>
<keyword evidence="9 10" id="KW-0961">Cell wall biogenesis/degradation</keyword>
<keyword evidence="2 10" id="KW-0436">Ligase</keyword>
<keyword evidence="3 10" id="KW-0132">Cell division</keyword>
<evidence type="ECO:0000256" key="5">
    <source>
        <dbReference type="ARBA" id="ARBA00022840"/>
    </source>
</evidence>
<evidence type="ECO:0000313" key="15">
    <source>
        <dbReference type="Proteomes" id="UP001501166"/>
    </source>
</evidence>
<evidence type="ECO:0000256" key="7">
    <source>
        <dbReference type="ARBA" id="ARBA00022984"/>
    </source>
</evidence>
<reference evidence="15" key="1">
    <citation type="journal article" date="2019" name="Int. J. Syst. Evol. Microbiol.">
        <title>The Global Catalogue of Microorganisms (GCM) 10K type strain sequencing project: providing services to taxonomists for standard genome sequencing and annotation.</title>
        <authorList>
            <consortium name="The Broad Institute Genomics Platform"/>
            <consortium name="The Broad Institute Genome Sequencing Center for Infectious Disease"/>
            <person name="Wu L."/>
            <person name="Ma J."/>
        </authorList>
    </citation>
    <scope>NUCLEOTIDE SEQUENCE [LARGE SCALE GENOMIC DNA]</scope>
    <source>
        <strain evidence="15">JCM 12662</strain>
    </source>
</reference>
<dbReference type="InterPro" id="IPR051046">
    <property type="entry name" value="MurCDEF_CellWall_CoF430Synth"/>
</dbReference>
<dbReference type="InterPro" id="IPR036565">
    <property type="entry name" value="Mur-like_cat_sf"/>
</dbReference>
<evidence type="ECO:0000256" key="1">
    <source>
        <dbReference type="ARBA" id="ARBA00022490"/>
    </source>
</evidence>
<evidence type="ECO:0000256" key="2">
    <source>
        <dbReference type="ARBA" id="ARBA00022598"/>
    </source>
</evidence>
<comment type="pathway">
    <text evidence="10 11">Cell wall biogenesis; peptidoglycan biosynthesis.</text>
</comment>
<dbReference type="InterPro" id="IPR005863">
    <property type="entry name" value="UDP-N-AcMur_synth"/>
</dbReference>
<keyword evidence="1 10" id="KW-0963">Cytoplasm</keyword>
<keyword evidence="4 10" id="KW-0547">Nucleotide-binding</keyword>
<evidence type="ECO:0000313" key="14">
    <source>
        <dbReference type="EMBL" id="GAA0363194.1"/>
    </source>
</evidence>
<evidence type="ECO:0000256" key="6">
    <source>
        <dbReference type="ARBA" id="ARBA00022960"/>
    </source>
</evidence>
<evidence type="ECO:0000256" key="4">
    <source>
        <dbReference type="ARBA" id="ARBA00022741"/>
    </source>
</evidence>
<keyword evidence="15" id="KW-1185">Reference proteome</keyword>
<feature type="domain" description="Mur ligase central" evidence="13">
    <location>
        <begin position="109"/>
        <end position="297"/>
    </location>
</feature>